<dbReference type="GO" id="GO:0016301">
    <property type="term" value="F:kinase activity"/>
    <property type="evidence" value="ECO:0007669"/>
    <property type="project" value="UniProtKB-KW"/>
</dbReference>
<dbReference type="STRING" id="1499966.U14_02328"/>
<dbReference type="HOGENOM" id="CLU_000445_114_57_0"/>
<dbReference type="EMBL" id="DF820456">
    <property type="protein sequence ID" value="GAK51086.1"/>
    <property type="molecule type" value="Genomic_DNA"/>
</dbReference>
<name>A0A0S6W0C2_9BACT</name>
<keyword evidence="4" id="KW-0418">Kinase</keyword>
<dbReference type="InterPro" id="IPR003594">
    <property type="entry name" value="HATPase_dom"/>
</dbReference>
<dbReference type="Gene3D" id="3.30.450.20">
    <property type="entry name" value="PAS domain"/>
    <property type="match status" value="1"/>
</dbReference>
<keyword evidence="1" id="KW-0597">Phosphoprotein</keyword>
<dbReference type="Proteomes" id="UP000030700">
    <property type="component" value="Unassembled WGS sequence"/>
</dbReference>
<dbReference type="PROSITE" id="PS50110">
    <property type="entry name" value="RESPONSE_REGULATORY"/>
    <property type="match status" value="1"/>
</dbReference>
<feature type="domain" description="Histidine kinase" evidence="2">
    <location>
        <begin position="165"/>
        <end position="358"/>
    </location>
</feature>
<dbReference type="GO" id="GO:0000160">
    <property type="term" value="P:phosphorelay signal transduction system"/>
    <property type="evidence" value="ECO:0007669"/>
    <property type="project" value="InterPro"/>
</dbReference>
<dbReference type="Pfam" id="PF02518">
    <property type="entry name" value="HATPase_c"/>
    <property type="match status" value="1"/>
</dbReference>
<evidence type="ECO:0000259" key="3">
    <source>
        <dbReference type="PROSITE" id="PS50110"/>
    </source>
</evidence>
<dbReference type="Pfam" id="PF07568">
    <property type="entry name" value="HisKA_2"/>
    <property type="match status" value="1"/>
</dbReference>
<feature type="modified residue" description="4-aspartylphosphate" evidence="1">
    <location>
        <position position="58"/>
    </location>
</feature>
<dbReference type="InterPro" id="IPR005467">
    <property type="entry name" value="His_kinase_dom"/>
</dbReference>
<protein>
    <submittedName>
        <fullName evidence="4">Response regulator receiver sensor signal transduction histidine kinase</fullName>
    </submittedName>
</protein>
<keyword evidence="5" id="KW-1185">Reference proteome</keyword>
<proteinExistence type="predicted"/>
<dbReference type="Pfam" id="PF00072">
    <property type="entry name" value="Response_reg"/>
    <property type="match status" value="1"/>
</dbReference>
<evidence type="ECO:0000256" key="1">
    <source>
        <dbReference type="PROSITE-ProRule" id="PRU00169"/>
    </source>
</evidence>
<dbReference type="SMART" id="SM00387">
    <property type="entry name" value="HATPase_c"/>
    <property type="match status" value="1"/>
</dbReference>
<feature type="domain" description="Response regulatory" evidence="3">
    <location>
        <begin position="8"/>
        <end position="122"/>
    </location>
</feature>
<keyword evidence="4" id="KW-0808">Transferase</keyword>
<dbReference type="SUPFAM" id="SSF52172">
    <property type="entry name" value="CheY-like"/>
    <property type="match status" value="1"/>
</dbReference>
<gene>
    <name evidence="4" type="ORF">U14_02328</name>
</gene>
<evidence type="ECO:0000259" key="2">
    <source>
        <dbReference type="PROSITE" id="PS50109"/>
    </source>
</evidence>
<dbReference type="SMART" id="SM00448">
    <property type="entry name" value="REC"/>
    <property type="match status" value="1"/>
</dbReference>
<dbReference type="InterPro" id="IPR001789">
    <property type="entry name" value="Sig_transdc_resp-reg_receiver"/>
</dbReference>
<dbReference type="SUPFAM" id="SSF55874">
    <property type="entry name" value="ATPase domain of HSP90 chaperone/DNA topoisomerase II/histidine kinase"/>
    <property type="match status" value="1"/>
</dbReference>
<dbReference type="InterPro" id="IPR011495">
    <property type="entry name" value="Sig_transdc_His_kin_sub2_dim/P"/>
</dbReference>
<reference evidence="4" key="1">
    <citation type="journal article" date="2015" name="PeerJ">
        <title>First genomic representation of candidate bacterial phylum KSB3 points to enhanced environmental sensing as a trigger of wastewater bulking.</title>
        <authorList>
            <person name="Sekiguchi Y."/>
            <person name="Ohashi A."/>
            <person name="Parks D.H."/>
            <person name="Yamauchi T."/>
            <person name="Tyson G.W."/>
            <person name="Hugenholtz P."/>
        </authorList>
    </citation>
    <scope>NUCLEOTIDE SEQUENCE [LARGE SCALE GENOMIC DNA]</scope>
</reference>
<dbReference type="Gene3D" id="3.40.50.2300">
    <property type="match status" value="1"/>
</dbReference>
<dbReference type="InterPro" id="IPR011006">
    <property type="entry name" value="CheY-like_superfamily"/>
</dbReference>
<dbReference type="PROSITE" id="PS50109">
    <property type="entry name" value="HIS_KIN"/>
    <property type="match status" value="1"/>
</dbReference>
<dbReference type="PANTHER" id="PTHR43065">
    <property type="entry name" value="SENSOR HISTIDINE KINASE"/>
    <property type="match status" value="1"/>
</dbReference>
<dbReference type="AlphaFoldDB" id="A0A0S6W0C2"/>
<organism evidence="4">
    <name type="scientific">Candidatus Moduliflexus flocculans</name>
    <dbReference type="NCBI Taxonomy" id="1499966"/>
    <lineage>
        <taxon>Bacteria</taxon>
        <taxon>Candidatus Moduliflexota</taxon>
        <taxon>Candidatus Moduliflexia</taxon>
        <taxon>Candidatus Moduliflexales</taxon>
        <taxon>Candidatus Moduliflexaceae</taxon>
    </lineage>
</organism>
<evidence type="ECO:0000313" key="5">
    <source>
        <dbReference type="Proteomes" id="UP000030700"/>
    </source>
</evidence>
<dbReference type="InterPro" id="IPR036890">
    <property type="entry name" value="HATPase_C_sf"/>
</dbReference>
<dbReference type="Gene3D" id="3.30.565.10">
    <property type="entry name" value="Histidine kinase-like ATPase, C-terminal domain"/>
    <property type="match status" value="1"/>
</dbReference>
<dbReference type="PANTHER" id="PTHR43065:SF23">
    <property type="entry name" value="SENSOR HISTIDINE KINASE PDTAS"/>
    <property type="match status" value="1"/>
</dbReference>
<accession>A0A0S6W0C2</accession>
<sequence>MNHRAEMRVLIAEDESLSGATIRDAVEQCGFTPVGEAFNGYEAIAMTETLRPDVVLMDIQMPGLDGLSAAQRILYQSPTPIVILTAHNDIALIEKASAFGVGAYLLKPPNAQEIARTVAIAIARFDDMLALRDLNARLQAEVGERALIEQQLRQTVKERNLLLKEVYHRVKNNFMAVSALLELQADSVEERHTREALQESVHRVKSMSLIHERLYQSQTLSEINFSESAYIIATELFHTYQPQGSNILLDISRKPVMLPAEQAIPCALLLNELVSNALKYAFPGGRNGTIRIDIRDVGDEVFLTVNDNGVGLPNDFDIQRTSSLGIRLVAGFIQQLHGSCTLNHANGTQFDMTFPKNASAC</sequence>
<evidence type="ECO:0000313" key="4">
    <source>
        <dbReference type="EMBL" id="GAK51086.1"/>
    </source>
</evidence>